<dbReference type="Proteomes" id="UP000051952">
    <property type="component" value="Unassembled WGS sequence"/>
</dbReference>
<dbReference type="PANTHER" id="PTHR24171">
    <property type="entry name" value="ANKYRIN REPEAT DOMAIN-CONTAINING PROTEIN 39-RELATED"/>
    <property type="match status" value="1"/>
</dbReference>
<dbReference type="SMART" id="SM00248">
    <property type="entry name" value="ANK"/>
    <property type="match status" value="2"/>
</dbReference>
<reference evidence="6" key="1">
    <citation type="submission" date="2015-09" db="EMBL/GenBank/DDBJ databases">
        <authorList>
            <consortium name="Pathogen Informatics"/>
        </authorList>
    </citation>
    <scope>NUCLEOTIDE SEQUENCE [LARGE SCALE GENOMIC DNA]</scope>
    <source>
        <strain evidence="6">Lake Konstanz</strain>
    </source>
</reference>
<dbReference type="AlphaFoldDB" id="A0A0S4ISL7"/>
<dbReference type="InterPro" id="IPR002110">
    <property type="entry name" value="Ankyrin_rpt"/>
</dbReference>
<dbReference type="Pfam" id="PF00644">
    <property type="entry name" value="PARP"/>
    <property type="match status" value="1"/>
</dbReference>
<evidence type="ECO:0000256" key="2">
    <source>
        <dbReference type="ARBA" id="ARBA00023043"/>
    </source>
</evidence>
<gene>
    <name evidence="5" type="ORF">BSAL_64780</name>
</gene>
<feature type="domain" description="SAP" evidence="4">
    <location>
        <begin position="197"/>
        <end position="231"/>
    </location>
</feature>
<sequence length="525" mass="55914">MSIHQLAFNGSAVPLRAVLSCQPALVSELSADRGSSLLYTAARFNHFAVCKMLIEEFHADVNIRNKENLSTPLHGAAFGGHADVVQLLILHGADTSAKNAYHETPLDNAKAPADGVKKAQSKSTIAALTAPKTVSGGEFSAPPPAASPPPAVVVAPVVVAAAVPPPAVPVVAAPITPPAPSPAAPPPHFVPPTPASLNKLTLPTLVSLCTQYSLSATGTKADLIGRLVPAITAACADSATPAVPALPQQDEPPVKKLVVESPSGAPVAVPAPTATSAPAEVATAAASTGVRSVDDPAWIAKLSAATYTETEVVPNTQEFWDLEEKVNAWYQGRNEDYVSNRLKKKKKPLTFVLKRAWKIHNPVLEEAFADTRKLLQSTLDDGQCRVRVAFHGTREVNIPSILRTGLLRFKHPLNPCKTQADDGYFGTNLKGVYVSRYYDYTLKYCNGLNPLDDGGVAKTIMFKCLPGKVFPIPKLSMGIQPTAGYNSHSSPNNLEWYLFDESQACPEYIVEMKAQEDTRTAADDE</sequence>
<dbReference type="SMART" id="SM00513">
    <property type="entry name" value="SAP"/>
    <property type="match status" value="1"/>
</dbReference>
<keyword evidence="6" id="KW-1185">Reference proteome</keyword>
<keyword evidence="1" id="KW-0677">Repeat</keyword>
<feature type="repeat" description="ANK" evidence="3">
    <location>
        <begin position="68"/>
        <end position="100"/>
    </location>
</feature>
<evidence type="ECO:0000259" key="4">
    <source>
        <dbReference type="SMART" id="SM00513"/>
    </source>
</evidence>
<name>A0A0S4ISL7_BODSA</name>
<dbReference type="PANTHER" id="PTHR24171:SF10">
    <property type="entry name" value="ANKYRIN REPEAT DOMAIN-CONTAINING PROTEIN 29-LIKE"/>
    <property type="match status" value="1"/>
</dbReference>
<protein>
    <recommendedName>
        <fullName evidence="4">SAP domain-containing protein</fullName>
    </recommendedName>
</protein>
<organism evidence="5 6">
    <name type="scientific">Bodo saltans</name>
    <name type="common">Flagellated protozoan</name>
    <dbReference type="NCBI Taxonomy" id="75058"/>
    <lineage>
        <taxon>Eukaryota</taxon>
        <taxon>Discoba</taxon>
        <taxon>Euglenozoa</taxon>
        <taxon>Kinetoplastea</taxon>
        <taxon>Metakinetoplastina</taxon>
        <taxon>Eubodonida</taxon>
        <taxon>Bodonidae</taxon>
        <taxon>Bodo</taxon>
    </lineage>
</organism>
<dbReference type="Gene3D" id="3.90.228.10">
    <property type="match status" value="1"/>
</dbReference>
<dbReference type="InterPro" id="IPR012317">
    <property type="entry name" value="Poly(ADP-ribose)pol_cat_dom"/>
</dbReference>
<dbReference type="Pfam" id="PF02037">
    <property type="entry name" value="SAP"/>
    <property type="match status" value="1"/>
</dbReference>
<dbReference type="VEuPathDB" id="TriTrypDB:BSAL_64780"/>
<dbReference type="OrthoDB" id="10256774at2759"/>
<dbReference type="SUPFAM" id="SSF68906">
    <property type="entry name" value="SAP domain"/>
    <property type="match status" value="1"/>
</dbReference>
<dbReference type="SUPFAM" id="SSF48403">
    <property type="entry name" value="Ankyrin repeat"/>
    <property type="match status" value="1"/>
</dbReference>
<dbReference type="EMBL" id="CYKH01000380">
    <property type="protein sequence ID" value="CUF67752.1"/>
    <property type="molecule type" value="Genomic_DNA"/>
</dbReference>
<dbReference type="PROSITE" id="PS50088">
    <property type="entry name" value="ANK_REPEAT"/>
    <property type="match status" value="1"/>
</dbReference>
<dbReference type="InterPro" id="IPR036361">
    <property type="entry name" value="SAP_dom_sf"/>
</dbReference>
<keyword evidence="2 3" id="KW-0040">ANK repeat</keyword>
<dbReference type="Gene3D" id="1.25.40.20">
    <property type="entry name" value="Ankyrin repeat-containing domain"/>
    <property type="match status" value="1"/>
</dbReference>
<accession>A0A0S4ISL7</accession>
<dbReference type="PROSITE" id="PS50297">
    <property type="entry name" value="ANK_REP_REGION"/>
    <property type="match status" value="1"/>
</dbReference>
<dbReference type="Pfam" id="PF12796">
    <property type="entry name" value="Ank_2"/>
    <property type="match status" value="1"/>
</dbReference>
<evidence type="ECO:0000256" key="1">
    <source>
        <dbReference type="ARBA" id="ARBA00022737"/>
    </source>
</evidence>
<dbReference type="GO" id="GO:0003950">
    <property type="term" value="F:NAD+ poly-ADP-ribosyltransferase activity"/>
    <property type="evidence" value="ECO:0007669"/>
    <property type="project" value="InterPro"/>
</dbReference>
<dbReference type="SUPFAM" id="SSF56399">
    <property type="entry name" value="ADP-ribosylation"/>
    <property type="match status" value="1"/>
</dbReference>
<dbReference type="Gene3D" id="1.10.720.30">
    <property type="entry name" value="SAP domain"/>
    <property type="match status" value="1"/>
</dbReference>
<evidence type="ECO:0000256" key="3">
    <source>
        <dbReference type="PROSITE-ProRule" id="PRU00023"/>
    </source>
</evidence>
<evidence type="ECO:0000313" key="6">
    <source>
        <dbReference type="Proteomes" id="UP000051952"/>
    </source>
</evidence>
<evidence type="ECO:0000313" key="5">
    <source>
        <dbReference type="EMBL" id="CUF67752.1"/>
    </source>
</evidence>
<proteinExistence type="predicted"/>
<dbReference type="InterPro" id="IPR003034">
    <property type="entry name" value="SAP_dom"/>
</dbReference>
<dbReference type="InterPro" id="IPR036770">
    <property type="entry name" value="Ankyrin_rpt-contain_sf"/>
</dbReference>